<dbReference type="FunFam" id="3.30.70.270:FF:000001">
    <property type="entry name" value="Diguanylate cyclase domain protein"/>
    <property type="match status" value="1"/>
</dbReference>
<dbReference type="PROSITE" id="PS50887">
    <property type="entry name" value="GGDEF"/>
    <property type="match status" value="1"/>
</dbReference>
<dbReference type="GO" id="GO:0052621">
    <property type="term" value="F:diguanylate cyclase activity"/>
    <property type="evidence" value="ECO:0007669"/>
    <property type="project" value="UniProtKB-EC"/>
</dbReference>
<dbReference type="PANTHER" id="PTHR45138">
    <property type="entry name" value="REGULATORY COMPONENTS OF SENSORY TRANSDUCTION SYSTEM"/>
    <property type="match status" value="1"/>
</dbReference>
<evidence type="ECO:0000259" key="4">
    <source>
        <dbReference type="PROSITE" id="PS50887"/>
    </source>
</evidence>
<feature type="coiled-coil region" evidence="3">
    <location>
        <begin position="153"/>
        <end position="184"/>
    </location>
</feature>
<proteinExistence type="predicted"/>
<dbReference type="RefSeq" id="WP_132289923.1">
    <property type="nucleotide sequence ID" value="NZ_SMFU01000007.1"/>
</dbReference>
<dbReference type="GO" id="GO:0043709">
    <property type="term" value="P:cell adhesion involved in single-species biofilm formation"/>
    <property type="evidence" value="ECO:0007669"/>
    <property type="project" value="TreeGrafter"/>
</dbReference>
<protein>
    <recommendedName>
        <fullName evidence="2">diguanylate cyclase</fullName>
        <ecNumber evidence="2">2.7.7.65</ecNumber>
    </recommendedName>
</protein>
<comment type="caution">
    <text evidence="5">The sequence shown here is derived from an EMBL/GenBank/DDBJ whole genome shotgun (WGS) entry which is preliminary data.</text>
</comment>
<gene>
    <name evidence="5" type="ORF">CLV83_1613</name>
</gene>
<evidence type="ECO:0000256" key="2">
    <source>
        <dbReference type="ARBA" id="ARBA00012528"/>
    </source>
</evidence>
<dbReference type="Proteomes" id="UP000294546">
    <property type="component" value="Unassembled WGS sequence"/>
</dbReference>
<dbReference type="GO" id="GO:0005886">
    <property type="term" value="C:plasma membrane"/>
    <property type="evidence" value="ECO:0007669"/>
    <property type="project" value="TreeGrafter"/>
</dbReference>
<dbReference type="InterPro" id="IPR029787">
    <property type="entry name" value="Nucleotide_cyclase"/>
</dbReference>
<dbReference type="EC" id="2.7.7.65" evidence="2"/>
<dbReference type="SMART" id="SM00267">
    <property type="entry name" value="GGDEF"/>
    <property type="match status" value="1"/>
</dbReference>
<dbReference type="PANTHER" id="PTHR45138:SF2">
    <property type="entry name" value="DIGUANYLATE CYCLASE VDCA"/>
    <property type="match status" value="1"/>
</dbReference>
<dbReference type="AlphaFoldDB" id="A0A4R1GQ54"/>
<dbReference type="OrthoDB" id="9812260at2"/>
<name>A0A4R1GQ54_9GAMM</name>
<dbReference type="CDD" id="cd01949">
    <property type="entry name" value="GGDEF"/>
    <property type="match status" value="1"/>
</dbReference>
<comment type="cofactor">
    <cofactor evidence="1">
        <name>Mg(2+)</name>
        <dbReference type="ChEBI" id="CHEBI:18420"/>
    </cofactor>
</comment>
<dbReference type="InterPro" id="IPR050469">
    <property type="entry name" value="Diguanylate_Cyclase"/>
</dbReference>
<reference evidence="5 6" key="1">
    <citation type="submission" date="2019-03" db="EMBL/GenBank/DDBJ databases">
        <title>Genomic Encyclopedia of Archaeal and Bacterial Type Strains, Phase II (KMG-II): from individual species to whole genera.</title>
        <authorList>
            <person name="Goeker M."/>
        </authorList>
    </citation>
    <scope>NUCLEOTIDE SEQUENCE [LARGE SCALE GENOMIC DNA]</scope>
    <source>
        <strain evidence="5 6">DSM 27697</strain>
    </source>
</reference>
<evidence type="ECO:0000256" key="3">
    <source>
        <dbReference type="SAM" id="Coils"/>
    </source>
</evidence>
<dbReference type="SUPFAM" id="SSF55073">
    <property type="entry name" value="Nucleotide cyclase"/>
    <property type="match status" value="1"/>
</dbReference>
<accession>A0A4R1GQ54</accession>
<feature type="domain" description="GGDEF" evidence="4">
    <location>
        <begin position="209"/>
        <end position="344"/>
    </location>
</feature>
<dbReference type="InterPro" id="IPR000160">
    <property type="entry name" value="GGDEF_dom"/>
</dbReference>
<evidence type="ECO:0000256" key="1">
    <source>
        <dbReference type="ARBA" id="ARBA00001946"/>
    </source>
</evidence>
<sequence>MKYTEAPNQATAYLREALPLMVRNNIPPNPLNYALWYTYVSKKVPALNAALDSTLNTYGTCPNLLSEQLFQDHLAENDANGSGNEVLTGLLKLTSLLQDQAGEVAGNTDSYSQQLRKSFEALQETRTNPESGLPLESIIQDLATNTQAINESTQRFQKRIDEAQKEIEQLRQELTKTRQDARMDVLTGLYNRRVFDTELAQLIDLELPAGFSLVLVDVDHFKQFNDTYGHLMGDKVLQYVGRILKEKCAEPLIPVRFGGEEFAVLMPGTNLDGSQKLAEELRKRIEAIRIRQKSSGTVISSITASFGVATFHSDDSAQSLIQRADDALYQAKQQGRNQVRLQSSPATKT</sequence>
<dbReference type="GO" id="GO:1902201">
    <property type="term" value="P:negative regulation of bacterial-type flagellum-dependent cell motility"/>
    <property type="evidence" value="ECO:0007669"/>
    <property type="project" value="TreeGrafter"/>
</dbReference>
<keyword evidence="6" id="KW-1185">Reference proteome</keyword>
<evidence type="ECO:0000313" key="5">
    <source>
        <dbReference type="EMBL" id="TCK09503.1"/>
    </source>
</evidence>
<dbReference type="NCBIfam" id="TIGR00254">
    <property type="entry name" value="GGDEF"/>
    <property type="match status" value="1"/>
</dbReference>
<dbReference type="EMBL" id="SMFU01000007">
    <property type="protein sequence ID" value="TCK09503.1"/>
    <property type="molecule type" value="Genomic_DNA"/>
</dbReference>
<evidence type="ECO:0000313" key="6">
    <source>
        <dbReference type="Proteomes" id="UP000294546"/>
    </source>
</evidence>
<dbReference type="Pfam" id="PF00990">
    <property type="entry name" value="GGDEF"/>
    <property type="match status" value="1"/>
</dbReference>
<keyword evidence="3" id="KW-0175">Coiled coil</keyword>
<dbReference type="InterPro" id="IPR043128">
    <property type="entry name" value="Rev_trsase/Diguanyl_cyclase"/>
</dbReference>
<organism evidence="5 6">
    <name type="scientific">Marinobacterium mangrovicola</name>
    <dbReference type="NCBI Taxonomy" id="1476959"/>
    <lineage>
        <taxon>Bacteria</taxon>
        <taxon>Pseudomonadati</taxon>
        <taxon>Pseudomonadota</taxon>
        <taxon>Gammaproteobacteria</taxon>
        <taxon>Oceanospirillales</taxon>
        <taxon>Oceanospirillaceae</taxon>
        <taxon>Marinobacterium</taxon>
    </lineage>
</organism>
<dbReference type="Gene3D" id="3.30.70.270">
    <property type="match status" value="1"/>
</dbReference>